<dbReference type="AlphaFoldDB" id="A0A2G8JKG6"/>
<feature type="transmembrane region" description="Helical" evidence="1">
    <location>
        <begin position="532"/>
        <end position="555"/>
    </location>
</feature>
<keyword evidence="1" id="KW-1133">Transmembrane helix</keyword>
<feature type="transmembrane region" description="Helical" evidence="1">
    <location>
        <begin position="501"/>
        <end position="520"/>
    </location>
</feature>
<comment type="caution">
    <text evidence="4">The sequence shown here is derived from an EMBL/GenBank/DDBJ whole genome shotgun (WGS) entry which is preliminary data.</text>
</comment>
<dbReference type="Pfam" id="PF07786">
    <property type="entry name" value="HGSNAT_cat"/>
    <property type="match status" value="1"/>
</dbReference>
<feature type="transmembrane region" description="Helical" evidence="1">
    <location>
        <begin position="567"/>
        <end position="591"/>
    </location>
</feature>
<proteinExistence type="predicted"/>
<dbReference type="PANTHER" id="PTHR31061">
    <property type="entry name" value="LD22376P"/>
    <property type="match status" value="1"/>
</dbReference>
<feature type="transmembrane region" description="Helical" evidence="1">
    <location>
        <begin position="468"/>
        <end position="489"/>
    </location>
</feature>
<feature type="transmembrane region" description="Helical" evidence="1">
    <location>
        <begin position="246"/>
        <end position="266"/>
    </location>
</feature>
<dbReference type="OrthoDB" id="2149840at2759"/>
<protein>
    <submittedName>
        <fullName evidence="4">Putative heparan-alpha-glucosaminide N-acetyltransferase isoform X2</fullName>
    </submittedName>
</protein>
<feature type="transmembrane region" description="Helical" evidence="1">
    <location>
        <begin position="314"/>
        <end position="331"/>
    </location>
</feature>
<reference evidence="4 5" key="1">
    <citation type="journal article" date="2017" name="PLoS Biol.">
        <title>The sea cucumber genome provides insights into morphological evolution and visceral regeneration.</title>
        <authorList>
            <person name="Zhang X."/>
            <person name="Sun L."/>
            <person name="Yuan J."/>
            <person name="Sun Y."/>
            <person name="Gao Y."/>
            <person name="Zhang L."/>
            <person name="Li S."/>
            <person name="Dai H."/>
            <person name="Hamel J.F."/>
            <person name="Liu C."/>
            <person name="Yu Y."/>
            <person name="Liu S."/>
            <person name="Lin W."/>
            <person name="Guo K."/>
            <person name="Jin S."/>
            <person name="Xu P."/>
            <person name="Storey K.B."/>
            <person name="Huan P."/>
            <person name="Zhang T."/>
            <person name="Zhou Y."/>
            <person name="Zhang J."/>
            <person name="Lin C."/>
            <person name="Li X."/>
            <person name="Xing L."/>
            <person name="Huo D."/>
            <person name="Sun M."/>
            <person name="Wang L."/>
            <person name="Mercier A."/>
            <person name="Li F."/>
            <person name="Yang H."/>
            <person name="Xiang J."/>
        </authorList>
    </citation>
    <scope>NUCLEOTIDE SEQUENCE [LARGE SCALE GENOMIC DNA]</scope>
    <source>
        <strain evidence="4">Shaxun</strain>
        <tissue evidence="4">Muscle</tissue>
    </source>
</reference>
<feature type="transmembrane region" description="Helical" evidence="1">
    <location>
        <begin position="603"/>
        <end position="623"/>
    </location>
</feature>
<sequence>MATYIVLYLLASSILQCGVTSAQDDHLSDDICFSEYSCNVGEDSNYFKAERDVLGLHHIGYDTAEVTIQNSLPNTMENSINVSLQSTECYQCKLLHIATIDARMNTTIKVDTAWPTEWLISSTSISKAHNCNNTVHFGENGRYTISIAFIDAQRSVANCTFTTPGRPQNANLPIYIAISVYVGIAVIYIILLQLKRSGLFTKLLSCLSVDRLVDSDLGTPTLNATEITINNSKATKKTRLRSLDTFRGIAICIMIFVNYGGGKYWFFLHSRWNGITVADLAFPWFVFIMGASIKLSQTAQYRRGESHGRIFLKILKRSIILFGIGLILQAGNDLAMYRVPGVLQRLAASYFVGATLQLLSLKPPNEARLRNKFYRLFADIFDYWYEWVLIILSMVAYCCVSYLVAADGCPKGYLGPGGDNLKDSSLSNCTGGVAGSIDRWLFTKNHIYQRPTCIILYNTSVPYDPEGALGTITSIFLTFLGIQASKIISTYHSPTSRLSRFLIWGVITGGLAAILCGVSKNDGWIPINKNLWSPSYVLASAGMAFILLAFCYFVIDVMNWWSGVPFFYAGMNSILIYIGHEILVTFAFPFSWKAIHDTHAEHLAMNLIGVSLWIVISMWLYYIEFFLKI</sequence>
<keyword evidence="4" id="KW-0808">Transferase</keyword>
<accession>A0A2G8JKG6</accession>
<dbReference type="GO" id="GO:0016740">
    <property type="term" value="F:transferase activity"/>
    <property type="evidence" value="ECO:0007669"/>
    <property type="project" value="UniProtKB-KW"/>
</dbReference>
<gene>
    <name evidence="4" type="ORF">BSL78_26945</name>
</gene>
<feature type="chain" id="PRO_5013896683" evidence="2">
    <location>
        <begin position="23"/>
        <end position="629"/>
    </location>
</feature>
<dbReference type="Proteomes" id="UP000230750">
    <property type="component" value="Unassembled WGS sequence"/>
</dbReference>
<keyword evidence="1" id="KW-0472">Membrane</keyword>
<dbReference type="InterPro" id="IPR012429">
    <property type="entry name" value="HGSNAT_cat"/>
</dbReference>
<feature type="signal peptide" evidence="2">
    <location>
        <begin position="1"/>
        <end position="22"/>
    </location>
</feature>
<evidence type="ECO:0000256" key="2">
    <source>
        <dbReference type="SAM" id="SignalP"/>
    </source>
</evidence>
<keyword evidence="2" id="KW-0732">Signal</keyword>
<feature type="transmembrane region" description="Helical" evidence="1">
    <location>
        <begin position="383"/>
        <end position="405"/>
    </location>
</feature>
<evidence type="ECO:0000313" key="5">
    <source>
        <dbReference type="Proteomes" id="UP000230750"/>
    </source>
</evidence>
<dbReference type="STRING" id="307972.A0A2G8JKG6"/>
<name>A0A2G8JKG6_STIJA</name>
<evidence type="ECO:0000259" key="3">
    <source>
        <dbReference type="Pfam" id="PF07786"/>
    </source>
</evidence>
<evidence type="ECO:0000256" key="1">
    <source>
        <dbReference type="SAM" id="Phobius"/>
    </source>
</evidence>
<evidence type="ECO:0000313" key="4">
    <source>
        <dbReference type="EMBL" id="PIK36227.1"/>
    </source>
</evidence>
<feature type="transmembrane region" description="Helical" evidence="1">
    <location>
        <begin position="272"/>
        <end position="293"/>
    </location>
</feature>
<dbReference type="EMBL" id="MRZV01001714">
    <property type="protein sequence ID" value="PIK36227.1"/>
    <property type="molecule type" value="Genomic_DNA"/>
</dbReference>
<keyword evidence="5" id="KW-1185">Reference proteome</keyword>
<dbReference type="PANTHER" id="PTHR31061:SF24">
    <property type="entry name" value="LD22376P"/>
    <property type="match status" value="1"/>
</dbReference>
<organism evidence="4 5">
    <name type="scientific">Stichopus japonicus</name>
    <name type="common">Sea cucumber</name>
    <dbReference type="NCBI Taxonomy" id="307972"/>
    <lineage>
        <taxon>Eukaryota</taxon>
        <taxon>Metazoa</taxon>
        <taxon>Echinodermata</taxon>
        <taxon>Eleutherozoa</taxon>
        <taxon>Echinozoa</taxon>
        <taxon>Holothuroidea</taxon>
        <taxon>Aspidochirotacea</taxon>
        <taxon>Aspidochirotida</taxon>
        <taxon>Stichopodidae</taxon>
        <taxon>Apostichopus</taxon>
    </lineage>
</organism>
<feature type="transmembrane region" description="Helical" evidence="1">
    <location>
        <begin position="172"/>
        <end position="192"/>
    </location>
</feature>
<feature type="domain" description="Heparan-alpha-glucosaminide N-acetyltransferase catalytic" evidence="3">
    <location>
        <begin position="239"/>
        <end position="353"/>
    </location>
</feature>
<keyword evidence="1" id="KW-0812">Transmembrane</keyword>
<feature type="transmembrane region" description="Helical" evidence="1">
    <location>
        <begin position="343"/>
        <end position="362"/>
    </location>
</feature>